<dbReference type="Proteomes" id="UP000006753">
    <property type="component" value="Unassembled WGS sequence"/>
</dbReference>
<reference evidence="3 4" key="1">
    <citation type="journal article" date="2012" name="BMC Genomics">
        <title>Sequencing the genome of Marssonina brunnea reveals fungus-poplar co-evolution.</title>
        <authorList>
            <person name="Zhu S."/>
            <person name="Cao Y.-Z."/>
            <person name="Jiang C."/>
            <person name="Tan B.-Y."/>
            <person name="Wang Z."/>
            <person name="Feng S."/>
            <person name="Zhang L."/>
            <person name="Su X.-H."/>
            <person name="Brejova B."/>
            <person name="Vinar T."/>
            <person name="Xu M."/>
            <person name="Wang M.-X."/>
            <person name="Zhang S.-G."/>
            <person name="Huang M.-R."/>
            <person name="Wu R."/>
            <person name="Zhou Y."/>
        </authorList>
    </citation>
    <scope>NUCLEOTIDE SEQUENCE [LARGE SCALE GENOMIC DNA]</scope>
    <source>
        <strain evidence="3 4">MB_m1</strain>
    </source>
</reference>
<dbReference type="AlphaFoldDB" id="K1X0N9"/>
<feature type="compositionally biased region" description="Low complexity" evidence="2">
    <location>
        <begin position="110"/>
        <end position="120"/>
    </location>
</feature>
<feature type="region of interest" description="Disordered" evidence="2">
    <location>
        <begin position="898"/>
        <end position="921"/>
    </location>
</feature>
<evidence type="ECO:0000313" key="4">
    <source>
        <dbReference type="Proteomes" id="UP000006753"/>
    </source>
</evidence>
<sequence>MPESKKKKSLLSATVEGDDSGVSIEVEMPDTGGGKAPDAADFTYRDIPDAEIDENPKEPKQRKNKGKEAAPAMTGNLREALPTALEGLDDITTTKDEPIAHARQPPPRSGPAGSGSRSSATAEADTKGEGKPDPFRNVLCPKSLDEFLTKLQVHEADDPKNTITPALARMYPRKIVNPLVLIKGVLVLEPSFSPSSETHVVVLLANLKVGRLIDPSRVDIQELIEKLERSPFLMVPTPEPLTECLLAETGVEADSEGGDSIEDAGDLRWAPRKMSGADLNPSLMTSMEPAAAACLSEMGIVASPAQQLSRGESGRGVENDDGIAAASGRPVLSGGKNGMGVENDTCTAVTQKRCATGEKRKKSQHNYSLLPLTHKPVLRLQDCLWLQKSLEDITEEDVAPFDECIGLVSNALTGYGASSWKSLDLFEELSVLLPVGLAVEPHMYGDSVSGCIAGLLKECLPRFYKPILPKKNAAIVLAMFVCNCHAIWHFFEIDMKRMGIASGSPGLGVFHSTTSIQLRNLFLKPRVEGWAEGIHLLTLTTMWLVNEWLLSDNKHQDWSIIQADAKLVLNTVKDLPNFFNRSKDSRSPARNRLSALFLAENMGTPVHLRAATYLTAEDATLLVQQTAGFKLVPGLGSRPPKVVRLIDGATAKASDFGSTLAEVMKNINKLLVPLEDPKVEHSKQHTTDGFACASALWRIMHLEVLTEADGEVNDGLRVMAQLVSFVLDPCTNVILSIRIKITQMASLWVWGHYVTLQGDDIGLLRKQALRKQAREYVKTDGKFLTHFLGIPYPPVDPEMMEAEAAKQEAKKARPKRRKNKKSKTVAAAEDSDGMEHEEADVEEGSVKDDTAVTGGFERGTKGHPIVTKKHGTKGDAIVANEDQDVNISHESACIEPSMTRLPGEHSTPTPTPNAPSSPTERDHISLRDQHIIEQLIRIQDRTLRQEIEQQLEELEQLQDSALAQESEDNLAIGQAIQEKLERVQVQMERLKLNNAQATAYLSDLRLNHERDSQNASTQRRPRQAAERDSTTATTAAAMSALDEIPLEKLVPFLPARFPPSAFGHQPITPEMSKEEIKEVLESMSAEELQAMVEKALASGEFPGYEAGRGQGGGGFCCVM</sequence>
<evidence type="ECO:0000256" key="1">
    <source>
        <dbReference type="SAM" id="Coils"/>
    </source>
</evidence>
<gene>
    <name evidence="3" type="ORF">MBM_02973</name>
</gene>
<feature type="compositionally biased region" description="Acidic residues" evidence="2">
    <location>
        <begin position="829"/>
        <end position="843"/>
    </location>
</feature>
<dbReference type="GeneID" id="18758908"/>
<dbReference type="InParanoid" id="K1X0N9"/>
<evidence type="ECO:0000313" key="3">
    <source>
        <dbReference type="EMBL" id="EKD18731.1"/>
    </source>
</evidence>
<dbReference type="HOGENOM" id="CLU_280614_0_0_1"/>
<proteinExistence type="predicted"/>
<dbReference type="RefSeq" id="XP_007290862.1">
    <property type="nucleotide sequence ID" value="XM_007290800.1"/>
</dbReference>
<evidence type="ECO:0000256" key="2">
    <source>
        <dbReference type="SAM" id="MobiDB-lite"/>
    </source>
</evidence>
<dbReference type="KEGG" id="mbe:MBM_02973"/>
<feature type="region of interest" description="Disordered" evidence="2">
    <location>
        <begin position="1003"/>
        <end position="1033"/>
    </location>
</feature>
<feature type="region of interest" description="Disordered" evidence="2">
    <location>
        <begin position="305"/>
        <end position="343"/>
    </location>
</feature>
<feature type="region of interest" description="Disordered" evidence="2">
    <location>
        <begin position="1"/>
        <end position="83"/>
    </location>
</feature>
<keyword evidence="4" id="KW-1185">Reference proteome</keyword>
<feature type="compositionally biased region" description="Basic residues" evidence="2">
    <location>
        <begin position="812"/>
        <end position="823"/>
    </location>
</feature>
<accession>K1X0N9</accession>
<keyword evidence="1" id="KW-0175">Coiled coil</keyword>
<feature type="compositionally biased region" description="Basic and acidic residues" evidence="2">
    <location>
        <begin position="124"/>
        <end position="134"/>
    </location>
</feature>
<name>K1X0N9_MARBU</name>
<dbReference type="EMBL" id="JH921432">
    <property type="protein sequence ID" value="EKD18731.1"/>
    <property type="molecule type" value="Genomic_DNA"/>
</dbReference>
<feature type="coiled-coil region" evidence="1">
    <location>
        <begin position="937"/>
        <end position="1000"/>
    </location>
</feature>
<organism evidence="3 4">
    <name type="scientific">Marssonina brunnea f. sp. multigermtubi (strain MB_m1)</name>
    <name type="common">Marssonina leaf spot fungus</name>
    <dbReference type="NCBI Taxonomy" id="1072389"/>
    <lineage>
        <taxon>Eukaryota</taxon>
        <taxon>Fungi</taxon>
        <taxon>Dikarya</taxon>
        <taxon>Ascomycota</taxon>
        <taxon>Pezizomycotina</taxon>
        <taxon>Leotiomycetes</taxon>
        <taxon>Helotiales</taxon>
        <taxon>Drepanopezizaceae</taxon>
        <taxon>Drepanopeziza</taxon>
    </lineage>
</organism>
<protein>
    <submittedName>
        <fullName evidence="3">Uncharacterized protein</fullName>
    </submittedName>
</protein>
<feature type="region of interest" description="Disordered" evidence="2">
    <location>
        <begin position="96"/>
        <end position="137"/>
    </location>
</feature>
<feature type="compositionally biased region" description="Basic and acidic residues" evidence="2">
    <location>
        <begin position="43"/>
        <end position="61"/>
    </location>
</feature>
<feature type="region of interest" description="Disordered" evidence="2">
    <location>
        <begin position="801"/>
        <end position="870"/>
    </location>
</feature>